<protein>
    <submittedName>
        <fullName evidence="2">Fatty acid cis/trans isomerase CTI</fullName>
    </submittedName>
</protein>
<sequence>MISGTSLYIMLKNSFNTAAILILASVLALPACSSQSTMPEVHNDDIQLIKELPAKTLTYNDIKPTLERRCIVCHGCYDAPCQLKLSAFEGVRRGANKLRVYDKKRFTWQQPSRLFIDANTTNQWREMNFFSVLAEEESLSAEENLQNSLLYQMLSLKKRNPLPESGMLPDDLDVSLDRKQVCSGPGEFNKFAADHPLWGMPYAVPALSDEEYKLLVQWLAQGAKASKQVQPSEEIVMQINRWEAFFNGSSNKQQLVSRYIYEHLVLGHLHFKGSSDREFFRLVRSRTPAGQAIDEIPTTRPYDDPQGRFYYRLRPYEASIVEKNHIVYELSDARMQRYEQLFMQPDYEVKTLPDYNPGESSSYFERKLVMVKKWFGYYKDTPFKTFATIPAKIRYQFLLDDARFFINGFIKGPVCRGQSALSSIEDHFWVFFLKPENPPAPYSQHGLDGKFLTDMDEYLHLPTELGDTKRLFTGWIKYWPDEQRYMQAKMDYYNGGKQKLPQLPIDKALEYFIWDGVKADGAADSNAALTIFRHFDSASVHFGLHGKAPETAWVIDYPVFERLHYLLVAGFNPFGTLGHQLGARLYMDFLRIEGEDNFLYFLPTDARKQLYKSWHEIDRKTVPDERKATRAWLEIESVSGYKTVQPQQELLGLLSQHVASVRTEQDDLNRCDSDACVQSASDRSVQRLVKTLRGKILEIFPEVSYLRVGGEHGKAYTLIHNKSYRSDTFAKEVFDRSDADMEQDTLTVMRGLAGSYPNFFFDVKDSEVDAFVETCAAIQDRDDYDRMVALYGVRRTNPAFWTISDWFQDFHARTFPVESGLLDLSRYKDR</sequence>
<dbReference type="EMBL" id="BDFD01000002">
    <property type="protein sequence ID" value="GAV19311.1"/>
    <property type="molecule type" value="Genomic_DNA"/>
</dbReference>
<evidence type="ECO:0000313" key="2">
    <source>
        <dbReference type="EMBL" id="GAV19311.1"/>
    </source>
</evidence>
<proteinExistence type="predicted"/>
<accession>A0A1L8CK91</accession>
<dbReference type="Proteomes" id="UP000231632">
    <property type="component" value="Unassembled WGS sequence"/>
</dbReference>
<feature type="signal peptide" evidence="1">
    <location>
        <begin position="1"/>
        <end position="28"/>
    </location>
</feature>
<comment type="caution">
    <text evidence="2">The sequence shown here is derived from an EMBL/GenBank/DDBJ whole genome shotgun (WGS) entry which is preliminary data.</text>
</comment>
<keyword evidence="1" id="KW-0732">Signal</keyword>
<dbReference type="STRING" id="1921010.MMIC_P0245"/>
<evidence type="ECO:0000256" key="1">
    <source>
        <dbReference type="SAM" id="SignalP"/>
    </source>
</evidence>
<name>A0A1L8CK91_9PROT</name>
<keyword evidence="2" id="KW-0413">Isomerase</keyword>
<feature type="chain" id="PRO_5012792612" evidence="1">
    <location>
        <begin position="29"/>
        <end position="830"/>
    </location>
</feature>
<organism evidence="2 3">
    <name type="scientific">Mariprofundus micogutta</name>
    <dbReference type="NCBI Taxonomy" id="1921010"/>
    <lineage>
        <taxon>Bacteria</taxon>
        <taxon>Pseudomonadati</taxon>
        <taxon>Pseudomonadota</taxon>
        <taxon>Candidatius Mariprofundia</taxon>
        <taxon>Mariprofundales</taxon>
        <taxon>Mariprofundaceae</taxon>
        <taxon>Mariprofundus</taxon>
    </lineage>
</organism>
<keyword evidence="3" id="KW-1185">Reference proteome</keyword>
<reference evidence="2 3" key="1">
    <citation type="journal article" date="2017" name="Arch. Microbiol.">
        <title>Mariprofundus micogutta sp. nov., a novel iron-oxidizing zetaproteobacterium isolated from a deep-sea hydrothermal field at the Bayonnaise knoll of the Izu-Ogasawara arc, and a description of Mariprofundales ord. nov. and Zetaproteobacteria classis nov.</title>
        <authorList>
            <person name="Makita H."/>
            <person name="Tanaka E."/>
            <person name="Mitsunobu S."/>
            <person name="Miyazaki M."/>
            <person name="Nunoura T."/>
            <person name="Uematsu K."/>
            <person name="Takaki Y."/>
            <person name="Nishi S."/>
            <person name="Shimamura S."/>
            <person name="Takai K."/>
        </authorList>
    </citation>
    <scope>NUCLEOTIDE SEQUENCE [LARGE SCALE GENOMIC DNA]</scope>
    <source>
        <strain evidence="2 3">ET2</strain>
    </source>
</reference>
<dbReference type="Pfam" id="PF06934">
    <property type="entry name" value="CTI"/>
    <property type="match status" value="1"/>
</dbReference>
<dbReference type="GO" id="GO:0016853">
    <property type="term" value="F:isomerase activity"/>
    <property type="evidence" value="ECO:0007669"/>
    <property type="project" value="UniProtKB-KW"/>
</dbReference>
<gene>
    <name evidence="2" type="ORF">MMIC_P0245</name>
</gene>
<evidence type="ECO:0000313" key="3">
    <source>
        <dbReference type="Proteomes" id="UP000231632"/>
    </source>
</evidence>
<dbReference type="AlphaFoldDB" id="A0A1L8CK91"/>
<dbReference type="RefSeq" id="WP_171966427.1">
    <property type="nucleotide sequence ID" value="NZ_BDFD01000002.1"/>
</dbReference>
<dbReference type="InterPro" id="IPR010706">
    <property type="entry name" value="Fatty_acid_cis-trans_isomerase"/>
</dbReference>